<evidence type="ECO:0000259" key="6">
    <source>
        <dbReference type="PROSITE" id="PS50002"/>
    </source>
</evidence>
<comment type="subcellular location">
    <subcellularLocation>
        <location evidence="1">Membrane</location>
        <topology evidence="1">Peripheral membrane protein</topology>
    </subcellularLocation>
</comment>
<dbReference type="CDD" id="cd00174">
    <property type="entry name" value="SH3"/>
    <property type="match status" value="1"/>
</dbReference>
<evidence type="ECO:0000256" key="4">
    <source>
        <dbReference type="ARBA" id="ARBA00023136"/>
    </source>
</evidence>
<dbReference type="InterPro" id="IPR050384">
    <property type="entry name" value="Endophilin_SH3RF"/>
</dbReference>
<dbReference type="AlphaFoldDB" id="A0A163AIZ0"/>
<evidence type="ECO:0000313" key="8">
    <source>
        <dbReference type="Proteomes" id="UP000077315"/>
    </source>
</evidence>
<dbReference type="Pfam" id="PF14604">
    <property type="entry name" value="SH3_9"/>
    <property type="match status" value="1"/>
</dbReference>
<dbReference type="GeneID" id="29004830"/>
<keyword evidence="2 5" id="KW-0728">SH3 domain</keyword>
<keyword evidence="3" id="KW-0175">Coiled coil</keyword>
<feature type="non-terminal residue" evidence="7">
    <location>
        <position position="51"/>
    </location>
</feature>
<dbReference type="OrthoDB" id="5340910at2759"/>
<dbReference type="Gene3D" id="2.30.30.40">
    <property type="entry name" value="SH3 Domains"/>
    <property type="match status" value="1"/>
</dbReference>
<reference evidence="8" key="1">
    <citation type="submission" date="2015-06" db="EMBL/GenBank/DDBJ databases">
        <title>Expansion of signal transduction pathways in fungi by whole-genome duplication.</title>
        <authorList>
            <consortium name="DOE Joint Genome Institute"/>
            <person name="Corrochano L.M."/>
            <person name="Kuo A."/>
            <person name="Marcet-Houben M."/>
            <person name="Polaino S."/>
            <person name="Salamov A."/>
            <person name="Villalobos J.M."/>
            <person name="Alvarez M.I."/>
            <person name="Avalos J."/>
            <person name="Benito E.P."/>
            <person name="Benoit I."/>
            <person name="Burger G."/>
            <person name="Camino L.P."/>
            <person name="Canovas D."/>
            <person name="Cerda-Olmedo E."/>
            <person name="Cheng J.-F."/>
            <person name="Dominguez A."/>
            <person name="Elias M."/>
            <person name="Eslava A.P."/>
            <person name="Glaser F."/>
            <person name="Grimwood J."/>
            <person name="Gutierrez G."/>
            <person name="Heitman J."/>
            <person name="Henrissat B."/>
            <person name="Iturriaga E.A."/>
            <person name="Lang B.F."/>
            <person name="Lavin J.L."/>
            <person name="Lee S."/>
            <person name="Li W."/>
            <person name="Lindquist E."/>
            <person name="Lopez-Garcia S."/>
            <person name="Luque E.M."/>
            <person name="Marcos A.T."/>
            <person name="Martin J."/>
            <person name="McCluskey K."/>
            <person name="Medina H.R."/>
            <person name="Miralles-Duran A."/>
            <person name="Miyazaki A."/>
            <person name="Munoz-Torres E."/>
            <person name="Oguiza J.A."/>
            <person name="Ohm R."/>
            <person name="Olmedo M."/>
            <person name="Orejas M."/>
            <person name="Ortiz-Castellanos L."/>
            <person name="Pisabarro A.G."/>
            <person name="Rodriguez-Romero J."/>
            <person name="Ruiz-Herrera J."/>
            <person name="Ruiz-Vazquez R."/>
            <person name="Sanz C."/>
            <person name="Schackwitz W."/>
            <person name="Schmutz J."/>
            <person name="Shahriari M."/>
            <person name="Shelest E."/>
            <person name="Silva-Franco F."/>
            <person name="Soanes D."/>
            <person name="Syed K."/>
            <person name="Tagua V.G."/>
            <person name="Talbot N.J."/>
            <person name="Thon M."/>
            <person name="De vries R.P."/>
            <person name="Wiebenga A."/>
            <person name="Yadav J.S."/>
            <person name="Braun E.L."/>
            <person name="Baker S."/>
            <person name="Garre V."/>
            <person name="Horwitz B."/>
            <person name="Torres-Martinez S."/>
            <person name="Idnurm A."/>
            <person name="Herrera-Estrella A."/>
            <person name="Gabaldon T."/>
            <person name="Grigoriev I.V."/>
        </authorList>
    </citation>
    <scope>NUCLEOTIDE SEQUENCE [LARGE SCALE GENOMIC DNA]</scope>
    <source>
        <strain evidence="8">NRRL 1555(-)</strain>
    </source>
</reference>
<evidence type="ECO:0000256" key="5">
    <source>
        <dbReference type="PROSITE-ProRule" id="PRU00192"/>
    </source>
</evidence>
<evidence type="ECO:0000256" key="3">
    <source>
        <dbReference type="ARBA" id="ARBA00023054"/>
    </source>
</evidence>
<dbReference type="PANTHER" id="PTHR14167:SF81">
    <property type="entry name" value="ENDOPHILIN-A"/>
    <property type="match status" value="1"/>
</dbReference>
<evidence type="ECO:0000256" key="1">
    <source>
        <dbReference type="ARBA" id="ARBA00004170"/>
    </source>
</evidence>
<dbReference type="RefSeq" id="XP_018291841.1">
    <property type="nucleotide sequence ID" value="XM_018443925.1"/>
</dbReference>
<dbReference type="SMART" id="SM00326">
    <property type="entry name" value="SH3"/>
    <property type="match status" value="1"/>
</dbReference>
<keyword evidence="8" id="KW-1185">Reference proteome</keyword>
<dbReference type="EMBL" id="KV440980">
    <property type="protein sequence ID" value="OAD73801.1"/>
    <property type="molecule type" value="Genomic_DNA"/>
</dbReference>
<dbReference type="InterPro" id="IPR001452">
    <property type="entry name" value="SH3_domain"/>
</dbReference>
<sequence>KVVYPFNGENDDELTLRTGDIIRVLNAVDDGWWLGEIDQRRGIFPVNYTEP</sequence>
<feature type="non-terminal residue" evidence="7">
    <location>
        <position position="1"/>
    </location>
</feature>
<dbReference type="PRINTS" id="PR00452">
    <property type="entry name" value="SH3DOMAIN"/>
</dbReference>
<gene>
    <name evidence="7" type="ORF">PHYBLDRAFT_95741</name>
</gene>
<feature type="domain" description="SH3" evidence="6">
    <location>
        <begin position="1"/>
        <end position="51"/>
    </location>
</feature>
<dbReference type="PROSITE" id="PS50002">
    <property type="entry name" value="SH3"/>
    <property type="match status" value="1"/>
</dbReference>
<proteinExistence type="predicted"/>
<dbReference type="InterPro" id="IPR036028">
    <property type="entry name" value="SH3-like_dom_sf"/>
</dbReference>
<dbReference type="STRING" id="763407.A0A163AIZ0"/>
<dbReference type="Proteomes" id="UP000077315">
    <property type="component" value="Unassembled WGS sequence"/>
</dbReference>
<dbReference type="InParanoid" id="A0A163AIZ0"/>
<dbReference type="PANTHER" id="PTHR14167">
    <property type="entry name" value="SH3 DOMAIN-CONTAINING"/>
    <property type="match status" value="1"/>
</dbReference>
<keyword evidence="4" id="KW-0472">Membrane</keyword>
<dbReference type="SUPFAM" id="SSF50044">
    <property type="entry name" value="SH3-domain"/>
    <property type="match status" value="1"/>
</dbReference>
<protein>
    <recommendedName>
        <fullName evidence="6">SH3 domain-containing protein</fullName>
    </recommendedName>
</protein>
<evidence type="ECO:0000256" key="2">
    <source>
        <dbReference type="ARBA" id="ARBA00022443"/>
    </source>
</evidence>
<dbReference type="VEuPathDB" id="FungiDB:PHYBLDRAFT_95741"/>
<organism evidence="7 8">
    <name type="scientific">Phycomyces blakesleeanus (strain ATCC 8743b / DSM 1359 / FGSC 10004 / NBRC 33097 / NRRL 1555)</name>
    <dbReference type="NCBI Taxonomy" id="763407"/>
    <lineage>
        <taxon>Eukaryota</taxon>
        <taxon>Fungi</taxon>
        <taxon>Fungi incertae sedis</taxon>
        <taxon>Mucoromycota</taxon>
        <taxon>Mucoromycotina</taxon>
        <taxon>Mucoromycetes</taxon>
        <taxon>Mucorales</taxon>
        <taxon>Phycomycetaceae</taxon>
        <taxon>Phycomyces</taxon>
    </lineage>
</organism>
<accession>A0A163AIZ0</accession>
<evidence type="ECO:0000313" key="7">
    <source>
        <dbReference type="EMBL" id="OAD73801.1"/>
    </source>
</evidence>
<name>A0A163AIZ0_PHYB8</name>